<comment type="pathway">
    <text evidence="9">Glycolipid biosynthesis; KDO(2)-lipid A biosynthesis; KDO(2)-lipid A from CMP-3-deoxy-D-manno-octulosonate and lipid IV(A): step 3/4.</text>
</comment>
<dbReference type="Pfam" id="PF03279">
    <property type="entry name" value="Lip_A_acyltrans"/>
    <property type="match status" value="1"/>
</dbReference>
<dbReference type="CDD" id="cd07984">
    <property type="entry name" value="LPLAT_LABLAT-like"/>
    <property type="match status" value="1"/>
</dbReference>
<comment type="subcellular location">
    <subcellularLocation>
        <location evidence="9">Cell inner membrane</location>
        <topology evidence="9">Single-pass membrane protein</topology>
    </subcellularLocation>
</comment>
<keyword evidence="8 9" id="KW-0012">Acyltransferase</keyword>
<dbReference type="PANTHER" id="PTHR30606">
    <property type="entry name" value="LIPID A BIOSYNTHESIS LAUROYL ACYLTRANSFERASE"/>
    <property type="match status" value="1"/>
</dbReference>
<organism evidence="11 12">
    <name type="scientific">Arsukibacterium tuosuense</name>
    <dbReference type="NCBI Taxonomy" id="1323745"/>
    <lineage>
        <taxon>Bacteria</taxon>
        <taxon>Pseudomonadati</taxon>
        <taxon>Pseudomonadota</taxon>
        <taxon>Gammaproteobacteria</taxon>
        <taxon>Chromatiales</taxon>
        <taxon>Chromatiaceae</taxon>
        <taxon>Arsukibacterium</taxon>
    </lineage>
</organism>
<keyword evidence="4 9" id="KW-0812">Transmembrane</keyword>
<comment type="catalytic activity">
    <reaction evidence="9">
        <text>an alpha-Kdo-(2-&gt;4)-alpha-Kdo-(2-&gt;6)-lipid IVA + a fatty acyl-[ACP] = an alpha-Kdo-(2-&gt;4)-alpha-Kdo-(2-&gt;6)-(acyl)-lipid IVA + holo-[ACP]</text>
        <dbReference type="Rhea" id="RHEA:69396"/>
        <dbReference type="Rhea" id="RHEA-COMP:9685"/>
        <dbReference type="Rhea" id="RHEA-COMP:14125"/>
        <dbReference type="ChEBI" id="CHEBI:64479"/>
        <dbReference type="ChEBI" id="CHEBI:138651"/>
        <dbReference type="ChEBI" id="CHEBI:176429"/>
        <dbReference type="ChEBI" id="CHEBI:176430"/>
        <dbReference type="EC" id="2.3.1.241"/>
    </reaction>
</comment>
<evidence type="ECO:0000313" key="11">
    <source>
        <dbReference type="EMBL" id="SNY52322.1"/>
    </source>
</evidence>
<evidence type="ECO:0000256" key="2">
    <source>
        <dbReference type="ARBA" id="ARBA00022519"/>
    </source>
</evidence>
<evidence type="ECO:0000256" key="6">
    <source>
        <dbReference type="ARBA" id="ARBA00022989"/>
    </source>
</evidence>
<protein>
    <recommendedName>
        <fullName evidence="9">Lipid A biosynthesis acyltransferase</fullName>
        <ecNumber evidence="9">2.3.1.241</ecNumber>
    </recommendedName>
    <alternativeName>
        <fullName evidence="9">Kdo(2)-lipid IV(A) acyltransferase</fullName>
    </alternativeName>
</protein>
<dbReference type="UniPathway" id="UPA00030"/>
<reference evidence="12" key="1">
    <citation type="submission" date="2017-09" db="EMBL/GenBank/DDBJ databases">
        <authorList>
            <person name="Varghese N."/>
            <person name="Submissions S."/>
        </authorList>
    </citation>
    <scope>NUCLEOTIDE SEQUENCE [LARGE SCALE GENOMIC DNA]</scope>
    <source>
        <strain evidence="12">CGMCC 1.12461</strain>
    </source>
</reference>
<feature type="region of interest" description="Disordered" evidence="10">
    <location>
        <begin position="299"/>
        <end position="319"/>
    </location>
</feature>
<keyword evidence="6 9" id="KW-1133">Transmembrane helix</keyword>
<comment type="pathway">
    <text evidence="9">Bacterial outer membrane biogenesis; lipopolysaccharide biosynthesis.</text>
</comment>
<dbReference type="NCBIfam" id="TIGR02207">
    <property type="entry name" value="lipid_A_htrB"/>
    <property type="match status" value="1"/>
</dbReference>
<dbReference type="InterPro" id="IPR004960">
    <property type="entry name" value="LipA_acyltrans"/>
</dbReference>
<keyword evidence="12" id="KW-1185">Reference proteome</keyword>
<evidence type="ECO:0000256" key="5">
    <source>
        <dbReference type="ARBA" id="ARBA00022985"/>
    </source>
</evidence>
<evidence type="ECO:0000256" key="7">
    <source>
        <dbReference type="ARBA" id="ARBA00023136"/>
    </source>
</evidence>
<proteinExistence type="inferred from homology"/>
<dbReference type="RefSeq" id="WP_097111334.1">
    <property type="nucleotide sequence ID" value="NZ_OBEB01000004.1"/>
</dbReference>
<feature type="short sequence motif" description="HXXXXD motif" evidence="9">
    <location>
        <begin position="132"/>
        <end position="137"/>
    </location>
</feature>
<dbReference type="HAMAP" id="MF_01942">
    <property type="entry name" value="Lipid_A_LpxL_LpxP"/>
    <property type="match status" value="1"/>
</dbReference>
<comment type="similarity">
    <text evidence="9">Belongs to the LpxL/LpxM/LpxP family.</text>
</comment>
<dbReference type="PIRSF" id="PIRSF026649">
    <property type="entry name" value="MsbB"/>
    <property type="match status" value="1"/>
</dbReference>
<evidence type="ECO:0000256" key="4">
    <source>
        <dbReference type="ARBA" id="ARBA00022692"/>
    </source>
</evidence>
<dbReference type="Proteomes" id="UP000219353">
    <property type="component" value="Unassembled WGS sequence"/>
</dbReference>
<comment type="function">
    <text evidence="9">Catalyzes the transfer of an acyl chain from an acyl-[acyl-carrier-protein] (ACP) to a Kdo(2)-lipid IV(A) to form a Kdo(2)-(acyl)-lipid IV(A).</text>
</comment>
<keyword evidence="7 9" id="KW-0472">Membrane</keyword>
<name>A0A285IWF6_9GAMM</name>
<dbReference type="PANTHER" id="PTHR30606:SF9">
    <property type="entry name" value="LIPID A BIOSYNTHESIS LAUROYLTRANSFERASE"/>
    <property type="match status" value="1"/>
</dbReference>
<dbReference type="GO" id="GO:0008913">
    <property type="term" value="F:Kdo2-lipid IVA acyltransferase activity"/>
    <property type="evidence" value="ECO:0007669"/>
    <property type="project" value="UniProtKB-EC"/>
</dbReference>
<dbReference type="GO" id="GO:0036104">
    <property type="term" value="P:Kdo2-lipid A biosynthetic process"/>
    <property type="evidence" value="ECO:0007669"/>
    <property type="project" value="UniProtKB-UniRule"/>
</dbReference>
<dbReference type="GO" id="GO:0009245">
    <property type="term" value="P:lipid A biosynthetic process"/>
    <property type="evidence" value="ECO:0007669"/>
    <property type="project" value="InterPro"/>
</dbReference>
<dbReference type="GO" id="GO:0005886">
    <property type="term" value="C:plasma membrane"/>
    <property type="evidence" value="ECO:0007669"/>
    <property type="project" value="UniProtKB-SubCell"/>
</dbReference>
<keyword evidence="1 9" id="KW-1003">Cell membrane</keyword>
<dbReference type="AlphaFoldDB" id="A0A285IWF6"/>
<evidence type="ECO:0000256" key="1">
    <source>
        <dbReference type="ARBA" id="ARBA00022475"/>
    </source>
</evidence>
<evidence type="ECO:0000256" key="3">
    <source>
        <dbReference type="ARBA" id="ARBA00022679"/>
    </source>
</evidence>
<evidence type="ECO:0000256" key="10">
    <source>
        <dbReference type="SAM" id="MobiDB-lite"/>
    </source>
</evidence>
<dbReference type="OrthoDB" id="9803456at2"/>
<dbReference type="GO" id="GO:0009103">
    <property type="term" value="P:lipopolysaccharide biosynthetic process"/>
    <property type="evidence" value="ECO:0007669"/>
    <property type="project" value="UniProtKB-UniRule"/>
</dbReference>
<dbReference type="EMBL" id="OBEB01000004">
    <property type="protein sequence ID" value="SNY52322.1"/>
    <property type="molecule type" value="Genomic_DNA"/>
</dbReference>
<evidence type="ECO:0000256" key="9">
    <source>
        <dbReference type="HAMAP-Rule" id="MF_01942"/>
    </source>
</evidence>
<dbReference type="UniPathway" id="UPA00360">
    <property type="reaction ID" value="UER00485"/>
</dbReference>
<evidence type="ECO:0000313" key="12">
    <source>
        <dbReference type="Proteomes" id="UP000219353"/>
    </source>
</evidence>
<dbReference type="EC" id="2.3.1.241" evidence="9"/>
<evidence type="ECO:0000256" key="8">
    <source>
        <dbReference type="ARBA" id="ARBA00023315"/>
    </source>
</evidence>
<dbReference type="InterPro" id="IPR011920">
    <property type="entry name" value="Lipid_A_LpxL_LpxP"/>
</dbReference>
<sequence>MVNAPRFSWRFLLPQYWLLWLGVGLMWLISWLPYRVLMQLGSAVGALLYKLMPSRRKVAARNIALCFPDMPAKEQQALLKANFAESGKALFETIIGWWWPNWRVRKLAHFQGYQHIEAALAEGKGVLLLAAHFLHLEAACRVFGLTHPSVGFYRPHNNPLMDYLQYHGRNRANKYMVGKRDVKGLIQALNQQEVCFYLPDQDYGRNRAEFVPFFAVAETATTTGTLLFANAADCVVIPVYTYRLPGYQGYQVEVLPAFSNFPSGDNKADVTRVNQWVEQAVLKHPEQYMWLHRRFKTRPQPEDPSLYKTETPANANGRQ</sequence>
<gene>
    <name evidence="9" type="primary">lpxL</name>
    <name evidence="11" type="ORF">SAMN06297280_2079</name>
</gene>
<feature type="transmembrane region" description="Helical" evidence="9">
    <location>
        <begin position="12"/>
        <end position="30"/>
    </location>
</feature>
<keyword evidence="3 9" id="KW-0808">Transferase</keyword>
<keyword evidence="2 9" id="KW-0997">Cell inner membrane</keyword>
<keyword evidence="5 9" id="KW-0448">Lipopolysaccharide biosynthesis</keyword>
<accession>A0A285IWF6</accession>